<protein>
    <submittedName>
        <fullName evidence="2">DUF2628 domain-containing protein</fullName>
    </submittedName>
</protein>
<dbReference type="RefSeq" id="WP_345971999.1">
    <property type="nucleotide sequence ID" value="NZ_CP147920.1"/>
</dbReference>
<proteinExistence type="predicted"/>
<feature type="transmembrane region" description="Helical" evidence="1">
    <location>
        <begin position="156"/>
        <end position="183"/>
    </location>
</feature>
<sequence length="189" mass="21234">MENQANTEAEAVEEVPTASEEEHARGIHYDDAMLDAFVQKPEKFAWYKRTFAKFNRNGVDGFAWSWSWWAFFVTFWFLLYRKAYLAAIGYFGAALLFSFLSLGIIGTLIFMIISGGTAPYFVYKNYRELQRRAEAASTDTAVRIETMKQLGGYHSWVVVVAAIINALLLLGILLGFLALGVVLTSTSQG</sequence>
<evidence type="ECO:0000313" key="3">
    <source>
        <dbReference type="Proteomes" id="UP001447842"/>
    </source>
</evidence>
<keyword evidence="1" id="KW-0472">Membrane</keyword>
<gene>
    <name evidence="2" type="ORF">WCY31_07990</name>
</gene>
<organism evidence="2 3">
    <name type="scientific">Sulfurimonas diazotrophicus</name>
    <dbReference type="NCBI Taxonomy" id="3131939"/>
    <lineage>
        <taxon>Bacteria</taxon>
        <taxon>Pseudomonadati</taxon>
        <taxon>Campylobacterota</taxon>
        <taxon>Epsilonproteobacteria</taxon>
        <taxon>Campylobacterales</taxon>
        <taxon>Sulfurimonadaceae</taxon>
        <taxon>Sulfurimonas</taxon>
    </lineage>
</organism>
<keyword evidence="3" id="KW-1185">Reference proteome</keyword>
<reference evidence="2 3" key="1">
    <citation type="submission" date="2024-03" db="EMBL/GenBank/DDBJ databases">
        <title>Sulfurimonas sp. HSL3-1.</title>
        <authorList>
            <person name="Wang S."/>
        </authorList>
    </citation>
    <scope>NUCLEOTIDE SEQUENCE [LARGE SCALE GENOMIC DNA]</scope>
    <source>
        <strain evidence="2 3">HSL3-1</strain>
    </source>
</reference>
<accession>A0ABZ3H953</accession>
<evidence type="ECO:0000256" key="1">
    <source>
        <dbReference type="SAM" id="Phobius"/>
    </source>
</evidence>
<feature type="transmembrane region" description="Helical" evidence="1">
    <location>
        <begin position="87"/>
        <end position="113"/>
    </location>
</feature>
<dbReference type="EMBL" id="CP147920">
    <property type="protein sequence ID" value="XAU14196.1"/>
    <property type="molecule type" value="Genomic_DNA"/>
</dbReference>
<feature type="transmembrane region" description="Helical" evidence="1">
    <location>
        <begin position="61"/>
        <end position="80"/>
    </location>
</feature>
<evidence type="ECO:0000313" key="2">
    <source>
        <dbReference type="EMBL" id="XAU14196.1"/>
    </source>
</evidence>
<name>A0ABZ3H953_9BACT</name>
<keyword evidence="1" id="KW-0812">Transmembrane</keyword>
<dbReference type="Proteomes" id="UP001447842">
    <property type="component" value="Chromosome"/>
</dbReference>
<keyword evidence="1" id="KW-1133">Transmembrane helix</keyword>